<proteinExistence type="predicted"/>
<evidence type="ECO:0000313" key="2">
    <source>
        <dbReference type="EMBL" id="QKJ27388.1"/>
    </source>
</evidence>
<feature type="signal peptide" evidence="1">
    <location>
        <begin position="1"/>
        <end position="22"/>
    </location>
</feature>
<dbReference type="Proteomes" id="UP000305417">
    <property type="component" value="Unassembled WGS sequence"/>
</dbReference>
<dbReference type="AlphaFoldDB" id="A0A5J6RGI0"/>
<dbReference type="OrthoDB" id="5372616at2"/>
<reference evidence="3 4" key="1">
    <citation type="submission" date="2019-05" db="EMBL/GenBank/DDBJ databases">
        <title>Arcobacter cibarius and Arcobacter thereius providing challenges in identification an antibiotic susceptibility and Quinolone resistance.</title>
        <authorList>
            <person name="Busch A."/>
            <person name="Hanel I."/>
            <person name="Hotzel H."/>
            <person name="Tomaso H."/>
        </authorList>
    </citation>
    <scope>NUCLEOTIDE SEQUENCE [LARGE SCALE GENOMIC DNA]</scope>
    <source>
        <strain evidence="3 4">16CS0831-2</strain>
    </source>
</reference>
<evidence type="ECO:0000313" key="4">
    <source>
        <dbReference type="Proteomes" id="UP000305417"/>
    </source>
</evidence>
<protein>
    <recommendedName>
        <fullName evidence="6">Nitrate/sulfonate/bicarbonate ABC transporter, periplasmic substrate-binding protein</fullName>
    </recommendedName>
</protein>
<evidence type="ECO:0008006" key="6">
    <source>
        <dbReference type="Google" id="ProtNLM"/>
    </source>
</evidence>
<gene>
    <name evidence="2" type="ORF">ACBT_1488</name>
    <name evidence="3" type="ORF">FE247_09120</name>
</gene>
<dbReference type="Proteomes" id="UP000509513">
    <property type="component" value="Chromosome"/>
</dbReference>
<dbReference type="EMBL" id="VBUC01000025">
    <property type="protein sequence ID" value="TLS97068.1"/>
    <property type="molecule type" value="Genomic_DNA"/>
</dbReference>
<keyword evidence="4" id="KW-1185">Reference proteome</keyword>
<dbReference type="STRING" id="1442598.GCA_000522465_02131"/>
<feature type="chain" id="PRO_5044621602" description="Nitrate/sulfonate/bicarbonate ABC transporter, periplasmic substrate-binding protein" evidence="1">
    <location>
        <begin position="23"/>
        <end position="291"/>
    </location>
</feature>
<dbReference type="PROSITE" id="PS51257">
    <property type="entry name" value="PROKAR_LIPOPROTEIN"/>
    <property type="match status" value="1"/>
</dbReference>
<reference evidence="2 5" key="2">
    <citation type="submission" date="2020-05" db="EMBL/GenBank/DDBJ databases">
        <title>Complete genome sequencing of Campylobacter and Arcobacter type strains.</title>
        <authorList>
            <person name="Miller W.G."/>
            <person name="Yee E."/>
        </authorList>
    </citation>
    <scope>NUCLEOTIDE SEQUENCE [LARGE SCALE GENOMIC DNA]</scope>
    <source>
        <strain evidence="2 5">LMG 21996</strain>
    </source>
</reference>
<evidence type="ECO:0000313" key="5">
    <source>
        <dbReference type="Proteomes" id="UP000509513"/>
    </source>
</evidence>
<organism evidence="2 5">
    <name type="scientific">Aliarcobacter cibarius</name>
    <dbReference type="NCBI Taxonomy" id="255507"/>
    <lineage>
        <taxon>Bacteria</taxon>
        <taxon>Pseudomonadati</taxon>
        <taxon>Campylobacterota</taxon>
        <taxon>Epsilonproteobacteria</taxon>
        <taxon>Campylobacterales</taxon>
        <taxon>Arcobacteraceae</taxon>
        <taxon>Aliarcobacter</taxon>
    </lineage>
</organism>
<evidence type="ECO:0000313" key="3">
    <source>
        <dbReference type="EMBL" id="TLS97068.1"/>
    </source>
</evidence>
<sequence length="291" mass="33605">MIKVIFLSLLAILFLSSCSNNKKEELVIVTSNWIGYTPLIYAKEKGYLDKLNIELLNVVSLSENLHTFNSGNADIFMGTQYEYKVASQKNPEVIPIMLLNKSDGGDVIMSNLELSSLKNEEKTIDIFLELDSINSIVFEDFIIKHNLKDKKFNYINKDQSYISALREFQNPSIVITYNPYNIFLEKVGLKTIETTKDSIDILIIDGMFTKNDILAKHKQELLELKNIIDLAIIELEKDPKKYYETIKDYLYDTSYDEFLGSLSNIKWLNKNPSKEILKNLKDHNFSTKEIL</sequence>
<dbReference type="KEGG" id="acib:ACBT_1488"/>
<evidence type="ECO:0000256" key="1">
    <source>
        <dbReference type="SAM" id="SignalP"/>
    </source>
</evidence>
<keyword evidence="1" id="KW-0732">Signal</keyword>
<name>A0A5J6RGI0_9BACT</name>
<dbReference type="EMBL" id="CP054051">
    <property type="protein sequence ID" value="QKJ27388.1"/>
    <property type="molecule type" value="Genomic_DNA"/>
</dbReference>
<accession>A0A5J6RGI0</accession>
<dbReference type="RefSeq" id="WP_024776200.1">
    <property type="nucleotide sequence ID" value="NZ_CP043857.1"/>
</dbReference>
<dbReference type="SUPFAM" id="SSF53850">
    <property type="entry name" value="Periplasmic binding protein-like II"/>
    <property type="match status" value="1"/>
</dbReference>